<name>A0A4U0XJ64_9PEZI</name>
<dbReference type="SMART" id="SM00829">
    <property type="entry name" value="PKS_ER"/>
    <property type="match status" value="1"/>
</dbReference>
<evidence type="ECO:0000256" key="1">
    <source>
        <dbReference type="ARBA" id="ARBA00022857"/>
    </source>
</evidence>
<evidence type="ECO:0000313" key="3">
    <source>
        <dbReference type="EMBL" id="TKA75528.1"/>
    </source>
</evidence>
<dbReference type="InterPro" id="IPR020843">
    <property type="entry name" value="ER"/>
</dbReference>
<dbReference type="Pfam" id="PF13602">
    <property type="entry name" value="ADH_zinc_N_2"/>
    <property type="match status" value="1"/>
</dbReference>
<dbReference type="CDD" id="cd08252">
    <property type="entry name" value="AL_MDR"/>
    <property type="match status" value="1"/>
</dbReference>
<feature type="domain" description="Enoyl reductase (ER)" evidence="2">
    <location>
        <begin position="10"/>
        <end position="340"/>
    </location>
</feature>
<dbReference type="EMBL" id="NAJQ01000190">
    <property type="protein sequence ID" value="TKA75528.1"/>
    <property type="molecule type" value="Genomic_DNA"/>
</dbReference>
<dbReference type="SUPFAM" id="SSF50129">
    <property type="entry name" value="GroES-like"/>
    <property type="match status" value="1"/>
</dbReference>
<dbReference type="InterPro" id="IPR014182">
    <property type="entry name" value="ADH_Zn_typ-1"/>
</dbReference>
<keyword evidence="1" id="KW-0521">NADP</keyword>
<dbReference type="Gene3D" id="3.90.180.10">
    <property type="entry name" value="Medium-chain alcohol dehydrogenases, catalytic domain"/>
    <property type="match status" value="1"/>
</dbReference>
<dbReference type="InterPro" id="IPR051603">
    <property type="entry name" value="Zinc-ADH_QOR/CCCR"/>
</dbReference>
<dbReference type="Proteomes" id="UP000309340">
    <property type="component" value="Unassembled WGS sequence"/>
</dbReference>
<dbReference type="PANTHER" id="PTHR44154:SF1">
    <property type="entry name" value="QUINONE OXIDOREDUCTASE"/>
    <property type="match status" value="1"/>
</dbReference>
<dbReference type="STRING" id="329884.A0A4U0XJ64"/>
<dbReference type="Gene3D" id="3.40.50.720">
    <property type="entry name" value="NAD(P)-binding Rossmann-like Domain"/>
    <property type="match status" value="1"/>
</dbReference>
<dbReference type="SUPFAM" id="SSF51735">
    <property type="entry name" value="NAD(P)-binding Rossmann-fold domains"/>
    <property type="match status" value="1"/>
</dbReference>
<dbReference type="OrthoDB" id="3509362at2759"/>
<reference evidence="3 4" key="1">
    <citation type="submission" date="2017-03" db="EMBL/GenBank/DDBJ databases">
        <title>Genomes of endolithic fungi from Antarctica.</title>
        <authorList>
            <person name="Coleine C."/>
            <person name="Masonjones S."/>
            <person name="Stajich J.E."/>
        </authorList>
    </citation>
    <scope>NUCLEOTIDE SEQUENCE [LARGE SCALE GENOMIC DNA]</scope>
    <source>
        <strain evidence="3 4">CCFEE 5184</strain>
    </source>
</reference>
<protein>
    <recommendedName>
        <fullName evidence="2">Enoyl reductase (ER) domain-containing protein</fullName>
    </recommendedName>
</protein>
<proteinExistence type="predicted"/>
<gene>
    <name evidence="3" type="ORF">B0A55_03529</name>
</gene>
<dbReference type="InterPro" id="IPR036291">
    <property type="entry name" value="NAD(P)-bd_dom_sf"/>
</dbReference>
<dbReference type="GO" id="GO:0008270">
    <property type="term" value="F:zinc ion binding"/>
    <property type="evidence" value="ECO:0007669"/>
    <property type="project" value="InterPro"/>
</dbReference>
<dbReference type="AlphaFoldDB" id="A0A4U0XJ64"/>
<comment type="caution">
    <text evidence="3">The sequence shown here is derived from an EMBL/GenBank/DDBJ whole genome shotgun (WGS) entry which is preliminary data.</text>
</comment>
<keyword evidence="4" id="KW-1185">Reference proteome</keyword>
<dbReference type="InterPro" id="IPR011032">
    <property type="entry name" value="GroES-like_sf"/>
</dbReference>
<dbReference type="InterPro" id="IPR013154">
    <property type="entry name" value="ADH-like_N"/>
</dbReference>
<dbReference type="GO" id="GO:0016491">
    <property type="term" value="F:oxidoreductase activity"/>
    <property type="evidence" value="ECO:0007669"/>
    <property type="project" value="InterPro"/>
</dbReference>
<sequence length="354" mass="38692">MKAIAVSKYGPVDNLIATEVDHPGQPSGYDLLVKVKACSVNPVDTKVRAGVYDDYPDYYDRTPALPQIIGFDGAGIVEDIGSDVQGFKKGDEVFYSGSPVRHGSNAEYQLMDSRSVAHKPKSLDMVEAAAMPLTWITAYEALVERMEIKEGEDAGILIVNGSGGIGSVASQIARTILKLPVVITTTSREETTEFSKEMGATHTVNHREDIVKQIKDLKLDTPIKYVFITHTPADKYIVDSAAICAPFGKVCSIVQTQEIPMYGTEFMAKSLTFIWELLGTKPYYQVQMDSHGKILKQLAEWIDDGTIKCHLKQTLPLTLEGVRKGHELLEASGAMGKVGLSVDAEGLSEEKAFM</sequence>
<evidence type="ECO:0000313" key="4">
    <source>
        <dbReference type="Proteomes" id="UP000309340"/>
    </source>
</evidence>
<accession>A0A4U0XJ64</accession>
<dbReference type="Pfam" id="PF08240">
    <property type="entry name" value="ADH_N"/>
    <property type="match status" value="1"/>
</dbReference>
<organism evidence="3 4">
    <name type="scientific">Friedmanniomyces simplex</name>
    <dbReference type="NCBI Taxonomy" id="329884"/>
    <lineage>
        <taxon>Eukaryota</taxon>
        <taxon>Fungi</taxon>
        <taxon>Dikarya</taxon>
        <taxon>Ascomycota</taxon>
        <taxon>Pezizomycotina</taxon>
        <taxon>Dothideomycetes</taxon>
        <taxon>Dothideomycetidae</taxon>
        <taxon>Mycosphaerellales</taxon>
        <taxon>Teratosphaeriaceae</taxon>
        <taxon>Friedmanniomyces</taxon>
    </lineage>
</organism>
<dbReference type="PANTHER" id="PTHR44154">
    <property type="entry name" value="QUINONE OXIDOREDUCTASE"/>
    <property type="match status" value="1"/>
</dbReference>
<evidence type="ECO:0000259" key="2">
    <source>
        <dbReference type="SMART" id="SM00829"/>
    </source>
</evidence>